<dbReference type="InterPro" id="IPR053039">
    <property type="entry name" value="Polarity_Bud-Selection_Reg"/>
</dbReference>
<gene>
    <name evidence="2" type="ORF">FPCIR_44</name>
</gene>
<dbReference type="SUPFAM" id="SSF50044">
    <property type="entry name" value="SH3-domain"/>
    <property type="match status" value="1"/>
</dbReference>
<keyword evidence="2" id="KW-0378">Hydrolase</keyword>
<feature type="compositionally biased region" description="Low complexity" evidence="1">
    <location>
        <begin position="161"/>
        <end position="179"/>
    </location>
</feature>
<evidence type="ECO:0000313" key="2">
    <source>
        <dbReference type="EMBL" id="KAF5606400.1"/>
    </source>
</evidence>
<feature type="region of interest" description="Disordered" evidence="1">
    <location>
        <begin position="161"/>
        <end position="182"/>
    </location>
</feature>
<keyword evidence="2" id="KW-0067">ATP-binding</keyword>
<accession>A0A8H5PZ89</accession>
<keyword evidence="2" id="KW-0547">Nucleotide-binding</keyword>
<sequence>MTRPSIVRADTIDLQDHHSPSAQDHSKSPRLGGNANSLGPHQAETIREVTHDIADEQRRSPRVSLDNRNSLDEIDSFADELVANSTSGNTRAQGARDNNSNMNQEDALAIAQNGGVSSSDEGELDGDDDLDDDMMDKISSSPSIEDGGCYPVATPAAWPRRVSSLPSQRSSTPSISGSSGTRVFSPYPEPPKCVPSPCAIAQLPRALLTKVRNHRLHGLSIGGKGTVADNREQDIFYDCDPMLDLSDSDFDDDESPDFDPALTVPYEESFEDDDSALSIPDDYNFIDSGWAVECLQDIEDIDFEFVYALHTFVATVEGQANATKGDTMVLLDDSNSYWWLVRVVKDSSI</sequence>
<dbReference type="InterPro" id="IPR036028">
    <property type="entry name" value="SH3-like_dom_sf"/>
</dbReference>
<feature type="region of interest" description="Disordered" evidence="1">
    <location>
        <begin position="112"/>
        <end position="133"/>
    </location>
</feature>
<feature type="compositionally biased region" description="Basic and acidic residues" evidence="1">
    <location>
        <begin position="44"/>
        <end position="59"/>
    </location>
</feature>
<proteinExistence type="predicted"/>
<dbReference type="PANTHER" id="PTHR47775">
    <property type="entry name" value="BUD SITE SELECTION PROTEIN 14"/>
    <property type="match status" value="1"/>
</dbReference>
<dbReference type="Proteomes" id="UP000546213">
    <property type="component" value="Unassembled WGS sequence"/>
</dbReference>
<dbReference type="GO" id="GO:0015630">
    <property type="term" value="C:microtubule cytoskeleton"/>
    <property type="evidence" value="ECO:0007669"/>
    <property type="project" value="TreeGrafter"/>
</dbReference>
<dbReference type="GO" id="GO:0051286">
    <property type="term" value="C:cell tip"/>
    <property type="evidence" value="ECO:0007669"/>
    <property type="project" value="TreeGrafter"/>
</dbReference>
<feature type="non-terminal residue" evidence="2">
    <location>
        <position position="349"/>
    </location>
</feature>
<dbReference type="AlphaFoldDB" id="A0A8H5PZ89"/>
<keyword evidence="2" id="KW-0347">Helicase</keyword>
<dbReference type="PANTHER" id="PTHR47775:SF1">
    <property type="entry name" value="BUD SITE SELECTION PROTEIN 14"/>
    <property type="match status" value="1"/>
</dbReference>
<evidence type="ECO:0000313" key="3">
    <source>
        <dbReference type="Proteomes" id="UP000546213"/>
    </source>
</evidence>
<evidence type="ECO:0000256" key="1">
    <source>
        <dbReference type="SAM" id="MobiDB-lite"/>
    </source>
</evidence>
<dbReference type="EMBL" id="JAAOAS010000001">
    <property type="protein sequence ID" value="KAF5606400.1"/>
    <property type="molecule type" value="Genomic_DNA"/>
</dbReference>
<dbReference type="OrthoDB" id="196165at2759"/>
<feature type="compositionally biased region" description="Acidic residues" evidence="1">
    <location>
        <begin position="120"/>
        <end position="133"/>
    </location>
</feature>
<feature type="compositionally biased region" description="Basic and acidic residues" evidence="1">
    <location>
        <begin position="10"/>
        <end position="27"/>
    </location>
</feature>
<name>A0A8H5PZ89_9HYPO</name>
<dbReference type="GO" id="GO:0008104">
    <property type="term" value="P:intracellular protein localization"/>
    <property type="evidence" value="ECO:0007669"/>
    <property type="project" value="TreeGrafter"/>
</dbReference>
<organism evidence="2 3">
    <name type="scientific">Fusarium pseudocircinatum</name>
    <dbReference type="NCBI Taxonomy" id="56676"/>
    <lineage>
        <taxon>Eukaryota</taxon>
        <taxon>Fungi</taxon>
        <taxon>Dikarya</taxon>
        <taxon>Ascomycota</taxon>
        <taxon>Pezizomycotina</taxon>
        <taxon>Sordariomycetes</taxon>
        <taxon>Hypocreomycetidae</taxon>
        <taxon>Hypocreales</taxon>
        <taxon>Nectriaceae</taxon>
        <taxon>Fusarium</taxon>
        <taxon>Fusarium fujikuroi species complex</taxon>
    </lineage>
</organism>
<feature type="region of interest" description="Disordered" evidence="1">
    <location>
        <begin position="1"/>
        <end position="70"/>
    </location>
</feature>
<dbReference type="GO" id="GO:0004386">
    <property type="term" value="F:helicase activity"/>
    <property type="evidence" value="ECO:0007669"/>
    <property type="project" value="UniProtKB-KW"/>
</dbReference>
<dbReference type="GO" id="GO:0030950">
    <property type="term" value="P:establishment or maintenance of actin cytoskeleton polarity"/>
    <property type="evidence" value="ECO:0007669"/>
    <property type="project" value="TreeGrafter"/>
</dbReference>
<keyword evidence="3" id="KW-1185">Reference proteome</keyword>
<reference evidence="2 3" key="1">
    <citation type="submission" date="2020-05" db="EMBL/GenBank/DDBJ databases">
        <title>Identification and distribution of gene clusters putatively required for synthesis of sphingolipid metabolism inhibitors in phylogenetically diverse species of the filamentous fungus Fusarium.</title>
        <authorList>
            <person name="Kim H.-S."/>
            <person name="Busman M."/>
            <person name="Brown D.W."/>
            <person name="Divon H."/>
            <person name="Uhlig S."/>
            <person name="Proctor R.H."/>
        </authorList>
    </citation>
    <scope>NUCLEOTIDE SEQUENCE [LARGE SCALE GENOMIC DNA]</scope>
    <source>
        <strain evidence="2 3">NRRL 36939</strain>
    </source>
</reference>
<comment type="caution">
    <text evidence="2">The sequence shown here is derived from an EMBL/GenBank/DDBJ whole genome shotgun (WGS) entry which is preliminary data.</text>
</comment>
<protein>
    <submittedName>
        <fullName evidence="2">ATP dependent RNA helicase</fullName>
    </submittedName>
</protein>